<comment type="catalytic activity">
    <reaction evidence="15">
        <text>a very long-chain fatty acid + ATP + CoA = a very long-chain fatty acyl-CoA + AMP + diphosphate</text>
        <dbReference type="Rhea" id="RHEA:54536"/>
        <dbReference type="ChEBI" id="CHEBI:30616"/>
        <dbReference type="ChEBI" id="CHEBI:33019"/>
        <dbReference type="ChEBI" id="CHEBI:57287"/>
        <dbReference type="ChEBI" id="CHEBI:58950"/>
        <dbReference type="ChEBI" id="CHEBI:138261"/>
        <dbReference type="ChEBI" id="CHEBI:456215"/>
    </reaction>
    <physiologicalReaction direction="left-to-right" evidence="15">
        <dbReference type="Rhea" id="RHEA:54537"/>
    </physiologicalReaction>
</comment>
<keyword evidence="13" id="KW-0576">Peroxisome</keyword>
<comment type="subcellular location">
    <subcellularLocation>
        <location evidence="1">Cell membrane</location>
        <topology evidence="1">Multi-pass membrane protein</topology>
    </subcellularLocation>
    <subcellularLocation>
        <location evidence="17">Peroxisome membrane</location>
    </subcellularLocation>
</comment>
<evidence type="ECO:0000256" key="10">
    <source>
        <dbReference type="ARBA" id="ARBA00022989"/>
    </source>
</evidence>
<keyword evidence="6" id="KW-0812">Transmembrane</keyword>
<dbReference type="FunFam" id="3.40.50.12780:FF:000019">
    <property type="entry name" value="Long-chain fatty acid transporter"/>
    <property type="match status" value="1"/>
</dbReference>
<keyword evidence="25" id="KW-1185">Reference proteome</keyword>
<dbReference type="EC" id="6.2.1.3" evidence="14"/>
<evidence type="ECO:0000256" key="4">
    <source>
        <dbReference type="ARBA" id="ARBA00022475"/>
    </source>
</evidence>
<reference evidence="24 25" key="1">
    <citation type="submission" date="2024-07" db="EMBL/GenBank/DDBJ databases">
        <title>Chromosome-level genome assembly of the water stick insect Ranatra chinensis (Heteroptera: Nepidae).</title>
        <authorList>
            <person name="Liu X."/>
        </authorList>
    </citation>
    <scope>NUCLEOTIDE SEQUENCE [LARGE SCALE GENOMIC DNA]</scope>
    <source>
        <strain evidence="24">Cailab_2021Rc</strain>
        <tissue evidence="24">Muscle</tissue>
    </source>
</reference>
<comment type="catalytic activity">
    <reaction evidence="18">
        <text>tetracosanoate + ATP + CoA = tetracosanoyl-CoA + AMP + diphosphate</text>
        <dbReference type="Rhea" id="RHEA:33639"/>
        <dbReference type="ChEBI" id="CHEBI:30616"/>
        <dbReference type="ChEBI" id="CHEBI:31014"/>
        <dbReference type="ChEBI" id="CHEBI:33019"/>
        <dbReference type="ChEBI" id="CHEBI:57287"/>
        <dbReference type="ChEBI" id="CHEBI:65052"/>
        <dbReference type="ChEBI" id="CHEBI:456215"/>
    </reaction>
    <physiologicalReaction direction="left-to-right" evidence="18">
        <dbReference type="Rhea" id="RHEA:33640"/>
    </physiologicalReaction>
</comment>
<dbReference type="FunFam" id="3.30.300.30:FF:000002">
    <property type="entry name" value="Long-chain fatty acid transport protein 1"/>
    <property type="match status" value="1"/>
</dbReference>
<dbReference type="Proteomes" id="UP001558652">
    <property type="component" value="Unassembled WGS sequence"/>
</dbReference>
<dbReference type="PROSITE" id="PS00455">
    <property type="entry name" value="AMP_BINDING"/>
    <property type="match status" value="1"/>
</dbReference>
<dbReference type="GO" id="GO:0004467">
    <property type="term" value="F:long-chain fatty acid-CoA ligase activity"/>
    <property type="evidence" value="ECO:0007669"/>
    <property type="project" value="UniProtKB-EC"/>
</dbReference>
<name>A0ABD0Y8X8_9HEMI</name>
<keyword evidence="10" id="KW-1133">Transmembrane helix</keyword>
<keyword evidence="12" id="KW-0472">Membrane</keyword>
<evidence type="ECO:0000256" key="6">
    <source>
        <dbReference type="ARBA" id="ARBA00022692"/>
    </source>
</evidence>
<evidence type="ECO:0000259" key="23">
    <source>
        <dbReference type="Pfam" id="PF13193"/>
    </source>
</evidence>
<dbReference type="InterPro" id="IPR045851">
    <property type="entry name" value="AMP-bd_C_sf"/>
</dbReference>
<evidence type="ECO:0000256" key="14">
    <source>
        <dbReference type="ARBA" id="ARBA00026121"/>
    </source>
</evidence>
<dbReference type="PANTHER" id="PTHR43107:SF21">
    <property type="entry name" value="FATTY ACID TRANSPORT PROTEIN 1, ISOFORM F-RELATED"/>
    <property type="match status" value="1"/>
</dbReference>
<feature type="domain" description="AMP-binding enzyme C-terminal" evidence="23">
    <location>
        <begin position="457"/>
        <end position="532"/>
    </location>
</feature>
<dbReference type="Gene3D" id="3.30.300.30">
    <property type="match status" value="1"/>
</dbReference>
<evidence type="ECO:0000256" key="5">
    <source>
        <dbReference type="ARBA" id="ARBA00022598"/>
    </source>
</evidence>
<evidence type="ECO:0000256" key="2">
    <source>
        <dbReference type="ARBA" id="ARBA00006432"/>
    </source>
</evidence>
<evidence type="ECO:0000256" key="15">
    <source>
        <dbReference type="ARBA" id="ARBA00036527"/>
    </source>
</evidence>
<keyword evidence="5" id="KW-0436">Ligase</keyword>
<protein>
    <recommendedName>
        <fullName evidence="20">Very long-chain fatty acid transport protein</fullName>
        <ecNumber evidence="14">6.2.1.3</ecNumber>
    </recommendedName>
    <alternativeName>
        <fullName evidence="16">Long-chain-fatty-acid--CoA ligase</fullName>
    </alternativeName>
    <alternativeName>
        <fullName evidence="21">Very-long-chain acyl-CoA synthetase</fullName>
    </alternativeName>
</protein>
<evidence type="ECO:0000256" key="17">
    <source>
        <dbReference type="ARBA" id="ARBA00046271"/>
    </source>
</evidence>
<evidence type="ECO:0000256" key="19">
    <source>
        <dbReference type="ARBA" id="ARBA00060276"/>
    </source>
</evidence>
<evidence type="ECO:0000313" key="24">
    <source>
        <dbReference type="EMBL" id="KAL1123800.1"/>
    </source>
</evidence>
<dbReference type="GO" id="GO:0006869">
    <property type="term" value="P:lipid transport"/>
    <property type="evidence" value="ECO:0007669"/>
    <property type="project" value="UniProtKB-KW"/>
</dbReference>
<sequence length="578" mass="63597">MSNLVSRTRKYKNADMTLVDAFRKQLRATPTKACYVFEEKVWTLQNVEDYSNKVANIFVTAGYKKGDVVALVMGNRPEYICTWLGLSKLGVVTALINTNLSGKSLLHCITVVGCKAIIFSEGHAKVVNDACESSDMMLYQLDGEVKTSNINNMGAWMEEAQTSPPVVEEKLGYTDKLLYIYTSGTTGLPKAAILPNSRYILATMGMHCLLNLKDDDVIYNPLPLYHTNGGALGAGVALTCGITVVLRKKFSASAYIPDCIKYKCTVGQYIGEICRYILAVPPSLNDKSHKLHSMIGNGLRPAIWESFVRRFNIPNIIEVYGSTEGNVNIANLDNTVGAVGSLPQFLPQSFLPVAVIKIDPDTEVPIRDDRGLCIRCGPGETGMFVGIIKPNDPTRQFHGYVNYEESKKKIITNVFSKGDAAFVSGDLMVIDELGYIFFKDRSGDTYRWKGENVSTSEVEALISSVTGFRDCIVYGVQVGDLEGKAGMAAIVDPSGDLDIASLAKSLDKSLPKYAHPMFLRVMQSAELTGTFKLKKNNLQNDGFNPNSIKDPLYFRKGTTYVPLSTELYNQILSGEIRL</sequence>
<evidence type="ECO:0000256" key="12">
    <source>
        <dbReference type="ARBA" id="ARBA00023136"/>
    </source>
</evidence>
<dbReference type="Gene3D" id="3.40.50.12780">
    <property type="entry name" value="N-terminal domain of ligase-like"/>
    <property type="match status" value="1"/>
</dbReference>
<dbReference type="EMBL" id="JBFDAA010000011">
    <property type="protein sequence ID" value="KAL1123800.1"/>
    <property type="molecule type" value="Genomic_DNA"/>
</dbReference>
<dbReference type="NCBIfam" id="NF006134">
    <property type="entry name" value="PRK08279.1"/>
    <property type="match status" value="1"/>
</dbReference>
<evidence type="ECO:0000256" key="3">
    <source>
        <dbReference type="ARBA" id="ARBA00022448"/>
    </source>
</evidence>
<comment type="similarity">
    <text evidence="2">Belongs to the ATP-dependent AMP-binding enzyme family.</text>
</comment>
<proteinExistence type="inferred from homology"/>
<feature type="domain" description="AMP-dependent synthetase/ligase" evidence="22">
    <location>
        <begin position="22"/>
        <end position="371"/>
    </location>
</feature>
<evidence type="ECO:0000256" key="11">
    <source>
        <dbReference type="ARBA" id="ARBA00023055"/>
    </source>
</evidence>
<gene>
    <name evidence="24" type="ORF">AAG570_001571</name>
</gene>
<evidence type="ECO:0000256" key="13">
    <source>
        <dbReference type="ARBA" id="ARBA00023140"/>
    </source>
</evidence>
<dbReference type="Pfam" id="PF13193">
    <property type="entry name" value="AMP-binding_C"/>
    <property type="match status" value="1"/>
</dbReference>
<keyword evidence="4" id="KW-1003">Cell membrane</keyword>
<keyword evidence="8" id="KW-0276">Fatty acid metabolism</keyword>
<evidence type="ECO:0000256" key="8">
    <source>
        <dbReference type="ARBA" id="ARBA00022832"/>
    </source>
</evidence>
<keyword evidence="8" id="KW-0443">Lipid metabolism</keyword>
<dbReference type="InterPro" id="IPR025110">
    <property type="entry name" value="AMP-bd_C"/>
</dbReference>
<keyword evidence="7" id="KW-0547">Nucleotide-binding</keyword>
<keyword evidence="3" id="KW-0813">Transport</keyword>
<comment type="caution">
    <text evidence="24">The sequence shown here is derived from an EMBL/GenBank/DDBJ whole genome shotgun (WGS) entry which is preliminary data.</text>
</comment>
<dbReference type="GO" id="GO:0005778">
    <property type="term" value="C:peroxisomal membrane"/>
    <property type="evidence" value="ECO:0007669"/>
    <property type="project" value="UniProtKB-SubCell"/>
</dbReference>
<comment type="function">
    <text evidence="19">Acyl-CoA synthetase required for both the import of long chain fatty acids (LCFAs) (C14-C18) and the activation very long chain fatty acids (VLCFAs) (C20-C26) by esterification of the fatty acids into metabolically active CoA-thioesters for subsequent degradation or incorporation into phospholipids. The transport and fatty acyl-CoA synthetase activities are genetically separable and are thus independent activities. Esterifies VLCFAs in the peroxisome matrix. The VLCFAs are actively transported into peroxisomes by a PXA1-PXA2 heterodimeric transporter in the peroxisomal membrane.</text>
</comment>
<dbReference type="PANTHER" id="PTHR43107">
    <property type="entry name" value="LONG-CHAIN FATTY ACID TRANSPORT PROTEIN"/>
    <property type="match status" value="1"/>
</dbReference>
<evidence type="ECO:0000256" key="21">
    <source>
        <dbReference type="ARBA" id="ARBA00078285"/>
    </source>
</evidence>
<dbReference type="SUPFAM" id="SSF56801">
    <property type="entry name" value="Acetyl-CoA synthetase-like"/>
    <property type="match status" value="1"/>
</dbReference>
<dbReference type="InterPro" id="IPR000873">
    <property type="entry name" value="AMP-dep_synth/lig_dom"/>
</dbReference>
<evidence type="ECO:0000256" key="1">
    <source>
        <dbReference type="ARBA" id="ARBA00004651"/>
    </source>
</evidence>
<keyword evidence="11" id="KW-0445">Lipid transport</keyword>
<evidence type="ECO:0000256" key="9">
    <source>
        <dbReference type="ARBA" id="ARBA00022840"/>
    </source>
</evidence>
<dbReference type="InterPro" id="IPR020845">
    <property type="entry name" value="AMP-binding_CS"/>
</dbReference>
<evidence type="ECO:0000256" key="18">
    <source>
        <dbReference type="ARBA" id="ARBA00048666"/>
    </source>
</evidence>
<dbReference type="GO" id="GO:0005886">
    <property type="term" value="C:plasma membrane"/>
    <property type="evidence" value="ECO:0007669"/>
    <property type="project" value="UniProtKB-SubCell"/>
</dbReference>
<dbReference type="GO" id="GO:0005524">
    <property type="term" value="F:ATP binding"/>
    <property type="evidence" value="ECO:0007669"/>
    <property type="project" value="UniProtKB-KW"/>
</dbReference>
<keyword evidence="9" id="KW-0067">ATP-binding</keyword>
<organism evidence="24 25">
    <name type="scientific">Ranatra chinensis</name>
    <dbReference type="NCBI Taxonomy" id="642074"/>
    <lineage>
        <taxon>Eukaryota</taxon>
        <taxon>Metazoa</taxon>
        <taxon>Ecdysozoa</taxon>
        <taxon>Arthropoda</taxon>
        <taxon>Hexapoda</taxon>
        <taxon>Insecta</taxon>
        <taxon>Pterygota</taxon>
        <taxon>Neoptera</taxon>
        <taxon>Paraneoptera</taxon>
        <taxon>Hemiptera</taxon>
        <taxon>Heteroptera</taxon>
        <taxon>Panheteroptera</taxon>
        <taxon>Nepomorpha</taxon>
        <taxon>Nepidae</taxon>
        <taxon>Ranatrinae</taxon>
        <taxon>Ranatra</taxon>
    </lineage>
</organism>
<evidence type="ECO:0000256" key="16">
    <source>
        <dbReference type="ARBA" id="ARBA00041297"/>
    </source>
</evidence>
<dbReference type="InterPro" id="IPR042099">
    <property type="entry name" value="ANL_N_sf"/>
</dbReference>
<evidence type="ECO:0000313" key="25">
    <source>
        <dbReference type="Proteomes" id="UP001558652"/>
    </source>
</evidence>
<evidence type="ECO:0000256" key="7">
    <source>
        <dbReference type="ARBA" id="ARBA00022741"/>
    </source>
</evidence>
<evidence type="ECO:0000256" key="20">
    <source>
        <dbReference type="ARBA" id="ARBA00068795"/>
    </source>
</evidence>
<dbReference type="Pfam" id="PF00501">
    <property type="entry name" value="AMP-binding"/>
    <property type="match status" value="1"/>
</dbReference>
<accession>A0ABD0Y8X8</accession>
<evidence type="ECO:0000259" key="22">
    <source>
        <dbReference type="Pfam" id="PF00501"/>
    </source>
</evidence>
<dbReference type="AlphaFoldDB" id="A0ABD0Y8X8"/>